<organism evidence="3 4">
    <name type="scientific">Arcticibacterium luteifluviistationis</name>
    <dbReference type="NCBI Taxonomy" id="1784714"/>
    <lineage>
        <taxon>Bacteria</taxon>
        <taxon>Pseudomonadati</taxon>
        <taxon>Bacteroidota</taxon>
        <taxon>Cytophagia</taxon>
        <taxon>Cytophagales</taxon>
        <taxon>Leadbetterellaceae</taxon>
        <taxon>Arcticibacterium</taxon>
    </lineage>
</organism>
<dbReference type="Proteomes" id="UP000249873">
    <property type="component" value="Chromosome"/>
</dbReference>
<name>A0A2Z4GDX8_9BACT</name>
<gene>
    <name evidence="3" type="ORF">DJ013_15640</name>
</gene>
<keyword evidence="4" id="KW-1185">Reference proteome</keyword>
<protein>
    <recommendedName>
        <fullName evidence="5">Lantibiotic dehydratase</fullName>
    </recommendedName>
</protein>
<sequence length="991" mass="114114">MSKYTFLPELILRTPAKPFQSQLTELEIINLLKDKGFQETIFLASPSLYQAILDYNEGKLSEKSQKGVLSSAAKYIIRSHTRSTPFGLFAGTATLKWGEKTSISINQNYKRKTQLDFGVINDLYKKIKNNGQQLREVRLYPNSTFYIFQEEIRYIEKAVDGNEVSLQISALEKNDFILFVLNKAESGLTISELSGILEKEGIEKTEAHEFLISLIDSQILVDKLEPILNSTDKLESLISLHRNLGTEEDTVNELKKISSDLNQIDIEQESNIEKYLEFEDSINRKTFHTECFFELDEARASLNQNLQKNILEALTVLNTLKTRTEDNRLNHFKTKFERRFGSSEVPLLVALDTEKGLGYDKEFDIVIAPLIKELDWTPVKNLDETVKTESYLESLLKKALSQNCHEIKLEEENLPELNYDLNLSASSSILFKTISKNQILLEAVGGSSAINLICRFANSNPDLGHLVEKIAAKEVSNNPSVVFAEIIHLPNTKLGNVLSRKSVFEHEISFLGVGKGEKQIALRDLVVFLQEDTLFLKDLRSNQIIIPKLNCTHNVGETDLPVYKFLYDLQFQGLDGSLKFDWDGKINNNIFFPRVSYKGVIISLATWEFRKTALADVHKLKSINDFEKWHQKLNIPPLFVISEGDNDLLIDTKSEFLIQLFIDTVKNKKQLTLKEFLLNESQPVKNSYGESMANQFIATLLKSGEAYKLPGKEALKSVDTNQVLIKTENAPYSNWLYIKVYCPLASVDSILSNEIANALKEAFDKNLIDKWFFIRYRDPDFHLRVRFHLNDIEQYQELIKLLNHYISNQTDIWKVELGSYEPEYKRFAAIGIEAAESIFHFESSSYLNFLACTEADSREDIRWLYALKYIDDLMSFFEYSLSEKLNFISFVRNGFAEEFGLNQEKKKLIDKLYRENKQKINETLSQKSYIKPEVTLDLHCKKEDSFNKSTLAGLTHMCINRIMNTQPRLHEFVIYDFLLRSYKSILAQQKN</sequence>
<dbReference type="NCBIfam" id="TIGR03891">
    <property type="entry name" value="thiopep_ocin"/>
    <property type="match status" value="1"/>
</dbReference>
<dbReference type="EMBL" id="CP029480">
    <property type="protein sequence ID" value="AWV99519.1"/>
    <property type="molecule type" value="Genomic_DNA"/>
</dbReference>
<evidence type="ECO:0000259" key="2">
    <source>
        <dbReference type="Pfam" id="PF14028"/>
    </source>
</evidence>
<dbReference type="Pfam" id="PF14028">
    <property type="entry name" value="Lant_dehydr_C"/>
    <property type="match status" value="1"/>
</dbReference>
<dbReference type="RefSeq" id="WP_111372887.1">
    <property type="nucleotide sequence ID" value="NZ_CP029480.1"/>
</dbReference>
<feature type="domain" description="Lantibiotic dehydratase N-terminal" evidence="1">
    <location>
        <begin position="34"/>
        <end position="655"/>
    </location>
</feature>
<evidence type="ECO:0000313" key="4">
    <source>
        <dbReference type="Proteomes" id="UP000249873"/>
    </source>
</evidence>
<evidence type="ECO:0008006" key="5">
    <source>
        <dbReference type="Google" id="ProtNLM"/>
    </source>
</evidence>
<reference evidence="3 4" key="1">
    <citation type="submission" date="2018-05" db="EMBL/GenBank/DDBJ databases">
        <title>Complete genome sequence of Arcticibacterium luteifluviistationis SM1504T, a cytophagaceae bacterium isolated from Arctic surface seawater.</title>
        <authorList>
            <person name="Li Y."/>
            <person name="Qin Q.-L."/>
        </authorList>
    </citation>
    <scope>NUCLEOTIDE SEQUENCE [LARGE SCALE GENOMIC DNA]</scope>
    <source>
        <strain evidence="3 4">SM1504</strain>
    </source>
</reference>
<evidence type="ECO:0000259" key="1">
    <source>
        <dbReference type="Pfam" id="PF04738"/>
    </source>
</evidence>
<dbReference type="AlphaFoldDB" id="A0A2Z4GDX8"/>
<feature type="domain" description="Thiopeptide-type bacteriocin biosynthesis" evidence="2">
    <location>
        <begin position="735"/>
        <end position="982"/>
    </location>
</feature>
<dbReference type="OrthoDB" id="1273722at2"/>
<dbReference type="Pfam" id="PF04738">
    <property type="entry name" value="Lant_dehydr_N"/>
    <property type="match status" value="1"/>
</dbReference>
<proteinExistence type="predicted"/>
<accession>A0A2Z4GDX8</accession>
<dbReference type="InterPro" id="IPR006827">
    <property type="entry name" value="Lant_deHydtase_N"/>
</dbReference>
<dbReference type="InterPro" id="IPR023809">
    <property type="entry name" value="Thiopep_bacteriocin_synth_dom"/>
</dbReference>
<evidence type="ECO:0000313" key="3">
    <source>
        <dbReference type="EMBL" id="AWV99519.1"/>
    </source>
</evidence>
<dbReference type="KEGG" id="als:DJ013_15640"/>